<feature type="non-terminal residue" evidence="1">
    <location>
        <position position="1"/>
    </location>
</feature>
<dbReference type="Gramene" id="KMS65175">
    <property type="protein sequence ID" value="KMS65175"/>
    <property type="gene ID" value="BVRB_038650"/>
</dbReference>
<dbReference type="Proteomes" id="UP000035740">
    <property type="component" value="Unassembled WGS sequence"/>
</dbReference>
<dbReference type="EMBL" id="KQ113388">
    <property type="protein sequence ID" value="KMS65175.1"/>
    <property type="molecule type" value="Genomic_DNA"/>
</dbReference>
<sequence>DAGGGVRTRTLPDAVALRMKSDQVVVQRALPFELFLADRTDDRIDDRAGFMAGLPSVTIERRSREEFAAAFFADVIAALRRVRLHGRSAREACLAVGAEEGHRVGMEVALMFVQEIFGGELLVA</sequence>
<name>A0A0J8BHH9_BETVV</name>
<evidence type="ECO:0000313" key="2">
    <source>
        <dbReference type="Proteomes" id="UP000035740"/>
    </source>
</evidence>
<dbReference type="AlphaFoldDB" id="A0A0J8BHH9"/>
<protein>
    <submittedName>
        <fullName evidence="1">Uncharacterized protein</fullName>
    </submittedName>
</protein>
<keyword evidence="2" id="KW-1185">Reference proteome</keyword>
<gene>
    <name evidence="1" type="ORF">BVRB_038650</name>
</gene>
<proteinExistence type="predicted"/>
<reference evidence="1 2" key="1">
    <citation type="journal article" date="2014" name="Nature">
        <title>The genome of the recently domesticated crop plant sugar beet (Beta vulgaris).</title>
        <authorList>
            <person name="Dohm J.C."/>
            <person name="Minoche A.E."/>
            <person name="Holtgrawe D."/>
            <person name="Capella-Gutierrez S."/>
            <person name="Zakrzewski F."/>
            <person name="Tafer H."/>
            <person name="Rupp O."/>
            <person name="Sorensen T.R."/>
            <person name="Stracke R."/>
            <person name="Reinhardt R."/>
            <person name="Goesmann A."/>
            <person name="Kraft T."/>
            <person name="Schulz B."/>
            <person name="Stadler P.F."/>
            <person name="Schmidt T."/>
            <person name="Gabaldon T."/>
            <person name="Lehrach H."/>
            <person name="Weisshaar B."/>
            <person name="Himmelbauer H."/>
        </authorList>
    </citation>
    <scope>NUCLEOTIDE SEQUENCE [LARGE SCALE GENOMIC DNA]</scope>
    <source>
        <tissue evidence="1">Taproot</tissue>
    </source>
</reference>
<evidence type="ECO:0000313" key="1">
    <source>
        <dbReference type="EMBL" id="KMS65175.1"/>
    </source>
</evidence>
<accession>A0A0J8BHH9</accession>
<organism evidence="1 2">
    <name type="scientific">Beta vulgaris subsp. vulgaris</name>
    <name type="common">Beet</name>
    <dbReference type="NCBI Taxonomy" id="3555"/>
    <lineage>
        <taxon>Eukaryota</taxon>
        <taxon>Viridiplantae</taxon>
        <taxon>Streptophyta</taxon>
        <taxon>Embryophyta</taxon>
        <taxon>Tracheophyta</taxon>
        <taxon>Spermatophyta</taxon>
        <taxon>Magnoliopsida</taxon>
        <taxon>eudicotyledons</taxon>
        <taxon>Gunneridae</taxon>
        <taxon>Pentapetalae</taxon>
        <taxon>Caryophyllales</taxon>
        <taxon>Chenopodiaceae</taxon>
        <taxon>Betoideae</taxon>
        <taxon>Beta</taxon>
    </lineage>
</organism>